<dbReference type="GeneID" id="92095139"/>
<dbReference type="RefSeq" id="XP_066711186.1">
    <property type="nucleotide sequence ID" value="XM_066862076.1"/>
</dbReference>
<gene>
    <name evidence="1" type="ORF">PG994_010667</name>
</gene>
<accession>A0ABR1TR09</accession>
<dbReference type="PANTHER" id="PTHR38846">
    <property type="entry name" value="C3H1-TYPE DOMAIN-CONTAINING PROTEIN"/>
    <property type="match status" value="1"/>
</dbReference>
<protein>
    <submittedName>
        <fullName evidence="1">Uncharacterized protein</fullName>
    </submittedName>
</protein>
<sequence length="121" mass="13945">MAKKNKKASQTISNGQVTSFGAGEAKRSKSLQIVKRWDDYFQDDALENWQKLMKDLGFQEVFRSKTQCRNALKKVWINIYDFLDAVRTGTPVRQFATEAELSRYTMKSGRVYPNTSRKAVP</sequence>
<proteinExistence type="predicted"/>
<dbReference type="PANTHER" id="PTHR38846:SF1">
    <property type="entry name" value="C3H1-TYPE DOMAIN-CONTAINING PROTEIN"/>
    <property type="match status" value="1"/>
</dbReference>
<reference evidence="1 2" key="1">
    <citation type="submission" date="2023-01" db="EMBL/GenBank/DDBJ databases">
        <title>Analysis of 21 Apiospora genomes using comparative genomics revels a genus with tremendous synthesis potential of carbohydrate active enzymes and secondary metabolites.</title>
        <authorList>
            <person name="Sorensen T."/>
        </authorList>
    </citation>
    <scope>NUCLEOTIDE SEQUENCE [LARGE SCALE GENOMIC DNA]</scope>
    <source>
        <strain evidence="1 2">CBS 135458</strain>
    </source>
</reference>
<dbReference type="Proteomes" id="UP001480595">
    <property type="component" value="Unassembled WGS sequence"/>
</dbReference>
<comment type="caution">
    <text evidence="1">The sequence shown here is derived from an EMBL/GenBank/DDBJ whole genome shotgun (WGS) entry which is preliminary data.</text>
</comment>
<organism evidence="1 2">
    <name type="scientific">Apiospora phragmitis</name>
    <dbReference type="NCBI Taxonomy" id="2905665"/>
    <lineage>
        <taxon>Eukaryota</taxon>
        <taxon>Fungi</taxon>
        <taxon>Dikarya</taxon>
        <taxon>Ascomycota</taxon>
        <taxon>Pezizomycotina</taxon>
        <taxon>Sordariomycetes</taxon>
        <taxon>Xylariomycetidae</taxon>
        <taxon>Amphisphaeriales</taxon>
        <taxon>Apiosporaceae</taxon>
        <taxon>Apiospora</taxon>
    </lineage>
</organism>
<evidence type="ECO:0000313" key="2">
    <source>
        <dbReference type="Proteomes" id="UP001480595"/>
    </source>
</evidence>
<dbReference type="EMBL" id="JAQQWL010000011">
    <property type="protein sequence ID" value="KAK8048937.1"/>
    <property type="molecule type" value="Genomic_DNA"/>
</dbReference>
<evidence type="ECO:0000313" key="1">
    <source>
        <dbReference type="EMBL" id="KAK8048937.1"/>
    </source>
</evidence>
<name>A0ABR1TR09_9PEZI</name>
<keyword evidence="2" id="KW-1185">Reference proteome</keyword>